<keyword evidence="1 2" id="KW-0238">DNA-binding</keyword>
<keyword evidence="5" id="KW-1185">Reference proteome</keyword>
<evidence type="ECO:0000313" key="4">
    <source>
        <dbReference type="EMBL" id="TWB23099.1"/>
    </source>
</evidence>
<reference evidence="4 5" key="1">
    <citation type="submission" date="2019-06" db="EMBL/GenBank/DDBJ databases">
        <title>Genomic Encyclopedia of Type Strains, Phase IV (KMG-V): Genome sequencing to study the core and pangenomes of soil and plant-associated prokaryotes.</title>
        <authorList>
            <person name="Whitman W."/>
        </authorList>
    </citation>
    <scope>NUCLEOTIDE SEQUENCE [LARGE SCALE GENOMIC DNA]</scope>
    <source>
        <strain evidence="4 5">BR 11865</strain>
    </source>
</reference>
<dbReference type="CDD" id="cd00383">
    <property type="entry name" value="trans_reg_C"/>
    <property type="match status" value="1"/>
</dbReference>
<dbReference type="InterPro" id="IPR003593">
    <property type="entry name" value="AAA+_ATPase"/>
</dbReference>
<organism evidence="4 5">
    <name type="scientific">Nitrospirillum amazonense</name>
    <dbReference type="NCBI Taxonomy" id="28077"/>
    <lineage>
        <taxon>Bacteria</taxon>
        <taxon>Pseudomonadati</taxon>
        <taxon>Pseudomonadota</taxon>
        <taxon>Alphaproteobacteria</taxon>
        <taxon>Rhodospirillales</taxon>
        <taxon>Azospirillaceae</taxon>
        <taxon>Nitrospirillum</taxon>
    </lineage>
</organism>
<dbReference type="SMART" id="SM00382">
    <property type="entry name" value="AAA"/>
    <property type="match status" value="1"/>
</dbReference>
<accession>A0A560FNA1</accession>
<dbReference type="Gene3D" id="1.10.10.10">
    <property type="entry name" value="Winged helix-like DNA-binding domain superfamily/Winged helix DNA-binding domain"/>
    <property type="match status" value="1"/>
</dbReference>
<dbReference type="PANTHER" id="PTHR47691:SF3">
    <property type="entry name" value="HTH-TYPE TRANSCRIPTIONAL REGULATOR RV0890C-RELATED"/>
    <property type="match status" value="1"/>
</dbReference>
<dbReference type="SUPFAM" id="SSF52540">
    <property type="entry name" value="P-loop containing nucleoside triphosphate hydrolases"/>
    <property type="match status" value="1"/>
</dbReference>
<dbReference type="Proteomes" id="UP000316545">
    <property type="component" value="Unassembled WGS sequence"/>
</dbReference>
<dbReference type="Pfam" id="PF07721">
    <property type="entry name" value="TPR_4"/>
    <property type="match status" value="2"/>
</dbReference>
<dbReference type="AlphaFoldDB" id="A0A560FNA1"/>
<dbReference type="EMBL" id="VITO01000014">
    <property type="protein sequence ID" value="TWB23099.1"/>
    <property type="molecule type" value="Genomic_DNA"/>
</dbReference>
<dbReference type="InterPro" id="IPR058852">
    <property type="entry name" value="HTH_77"/>
</dbReference>
<dbReference type="InterPro" id="IPR027417">
    <property type="entry name" value="P-loop_NTPase"/>
</dbReference>
<dbReference type="InterPro" id="IPR036388">
    <property type="entry name" value="WH-like_DNA-bd_sf"/>
</dbReference>
<dbReference type="InterPro" id="IPR016032">
    <property type="entry name" value="Sig_transdc_resp-reg_C-effctor"/>
</dbReference>
<comment type="caution">
    <text evidence="4">The sequence shown here is derived from an EMBL/GenBank/DDBJ whole genome shotgun (WGS) entry which is preliminary data.</text>
</comment>
<gene>
    <name evidence="4" type="ORF">FBZ88_11422</name>
</gene>
<dbReference type="InterPro" id="IPR011990">
    <property type="entry name" value="TPR-like_helical_dom_sf"/>
</dbReference>
<evidence type="ECO:0000256" key="2">
    <source>
        <dbReference type="PROSITE-ProRule" id="PRU01091"/>
    </source>
</evidence>
<dbReference type="InterPro" id="IPR001867">
    <property type="entry name" value="OmpR/PhoB-type_DNA-bd"/>
</dbReference>
<feature type="domain" description="OmpR/PhoB-type" evidence="3">
    <location>
        <begin position="16"/>
        <end position="114"/>
    </location>
</feature>
<dbReference type="Pfam" id="PF00486">
    <property type="entry name" value="Trans_reg_C"/>
    <property type="match status" value="1"/>
</dbReference>
<dbReference type="PROSITE" id="PS51755">
    <property type="entry name" value="OMPR_PHOB"/>
    <property type="match status" value="1"/>
</dbReference>
<dbReference type="InterPro" id="IPR011717">
    <property type="entry name" value="TPR-4"/>
</dbReference>
<evidence type="ECO:0000259" key="3">
    <source>
        <dbReference type="PROSITE" id="PS51755"/>
    </source>
</evidence>
<dbReference type="GO" id="GO:0000160">
    <property type="term" value="P:phosphorelay signal transduction system"/>
    <property type="evidence" value="ECO:0007669"/>
    <property type="project" value="InterPro"/>
</dbReference>
<dbReference type="PANTHER" id="PTHR47691">
    <property type="entry name" value="REGULATOR-RELATED"/>
    <property type="match status" value="1"/>
</dbReference>
<name>A0A560FNA1_9PROT</name>
<protein>
    <submittedName>
        <fullName evidence="4">Putative ATPase</fullName>
    </submittedName>
</protein>
<dbReference type="Pfam" id="PF25872">
    <property type="entry name" value="HTH_77"/>
    <property type="match status" value="1"/>
</dbReference>
<dbReference type="SMART" id="SM00862">
    <property type="entry name" value="Trans_reg_C"/>
    <property type="match status" value="1"/>
</dbReference>
<feature type="DNA-binding region" description="OmpR/PhoB-type" evidence="2">
    <location>
        <begin position="16"/>
        <end position="114"/>
    </location>
</feature>
<evidence type="ECO:0000256" key="1">
    <source>
        <dbReference type="ARBA" id="ARBA00023125"/>
    </source>
</evidence>
<dbReference type="RefSeq" id="WP_145618857.1">
    <property type="nucleotide sequence ID" value="NZ_JAYNFR010000019.1"/>
</dbReference>
<sequence length="985" mass="106665">MSSSSQIPPIQVSSLDGPVTFGPFRLTVGERLLTRDGAPVEIGGRTFDLLVALVEQPGRVLAKRDLLKRVWPDVVVEDGSLRFHMAGLRKLLGDGENGARYIATQVGVGYAFVAALQRVAPAAETPAVAPPAPRDGSLYSMEAAGRLPARLPRVFGREGDVQLLTGRVPETPLFTIVGAAGVGKTTLAVEMGHMLMPHFAGKVRFVDLGTLEDPALLASAIAAALGTLVQSEDPMAVVLGHVRQEHLLLILDNCEHLVDAVSRVVERLIDAAPQVRILATSREPLRVRAEHVHWLGSLAYPDTAAEGLSLDALLAYPAVALFVERASAGNSALRFDVDAVRLVSDMCGRLDGMALPIELTAVRVAAHGLEATAQLLGERFSLAWAGRRTALPRQQTLQATLDWSYNLLPEAERLTLERLSVFLGPFSIDAALQVVTDEDMPTDVALAALDELTTKSLLSPDRLSNAGTYRLLEMTRAYAREKLLARGQRAFHTMARRHAAFFLTELEAAGFPTRRCLDRVNYFSRQLGNIRSALDWSFGADGDLVLAVRLTAASVSVFTNMSLLVECRDWCARAVAHLDGHRDTAVELEIQAALGLSLMFTRGNSEAAETALRRALTVAIALDDHWSQLRLLGRLQIFHERIGDYGTAHGWAEMAVKVAEVIDVPEAAAVAASLAGISHHLAGDQASARQELEFSIRQSMPSDRRRTIYYGFDHRNRSGIALARALWLMGHADQARAVAARTVREAAGLEHAVTHCIALLWTLSVDLWAGDLEKAEVSLANFARAAEVNALGPYIAASGGLRGELAVQQGRAGDALDWLEESLARLRAARYELLTTTFSLALTQGLMLSGRQGEALDLVDAAIDRCTASGELFTMPELLRVKANVLRTLADREPAEVEALLHDALAWSRRQAAKAWELRAAIDLARLWMDQGQPARALALLRPLRDGFQEGLDTADLRAADQLLLMLADLPGTADGGGALSAWPW</sequence>
<dbReference type="GO" id="GO:0003677">
    <property type="term" value="F:DNA binding"/>
    <property type="evidence" value="ECO:0007669"/>
    <property type="project" value="UniProtKB-UniRule"/>
</dbReference>
<dbReference type="SUPFAM" id="SSF46894">
    <property type="entry name" value="C-terminal effector domain of the bipartite response regulators"/>
    <property type="match status" value="1"/>
</dbReference>
<evidence type="ECO:0000313" key="5">
    <source>
        <dbReference type="Proteomes" id="UP000316545"/>
    </source>
</evidence>
<dbReference type="Gene3D" id="1.25.40.10">
    <property type="entry name" value="Tetratricopeptide repeat domain"/>
    <property type="match status" value="1"/>
</dbReference>
<proteinExistence type="predicted"/>
<dbReference type="GO" id="GO:0006355">
    <property type="term" value="P:regulation of DNA-templated transcription"/>
    <property type="evidence" value="ECO:0007669"/>
    <property type="project" value="InterPro"/>
</dbReference>
<dbReference type="GO" id="GO:0042802">
    <property type="term" value="F:identical protein binding"/>
    <property type="evidence" value="ECO:0007669"/>
    <property type="project" value="InterPro"/>
</dbReference>
<dbReference type="Gene3D" id="3.40.50.300">
    <property type="entry name" value="P-loop containing nucleotide triphosphate hydrolases"/>
    <property type="match status" value="1"/>
</dbReference>